<protein>
    <submittedName>
        <fullName evidence="2">Uncharacterized protein</fullName>
    </submittedName>
</protein>
<name>A0A6C0JFQ7_9ZZZZ</name>
<feature type="compositionally biased region" description="Basic and acidic residues" evidence="1">
    <location>
        <begin position="26"/>
        <end position="35"/>
    </location>
</feature>
<evidence type="ECO:0000256" key="1">
    <source>
        <dbReference type="SAM" id="MobiDB-lite"/>
    </source>
</evidence>
<proteinExistence type="predicted"/>
<feature type="compositionally biased region" description="Basic and acidic residues" evidence="1">
    <location>
        <begin position="1"/>
        <end position="17"/>
    </location>
</feature>
<feature type="region of interest" description="Disordered" evidence="1">
    <location>
        <begin position="1"/>
        <end position="92"/>
    </location>
</feature>
<feature type="compositionally biased region" description="Basic and acidic residues" evidence="1">
    <location>
        <begin position="52"/>
        <end position="71"/>
    </location>
</feature>
<sequence>MSHINDLRRTKGHEGHSSKPTTFRGIEGERQRYESGQKLTRRQAELYGQKARIREGLTHHRNDKRRGEYHGHIHGGRRRTRRHRKSRSTRRR</sequence>
<reference evidence="2" key="1">
    <citation type="journal article" date="2020" name="Nature">
        <title>Giant virus diversity and host interactions through global metagenomics.</title>
        <authorList>
            <person name="Schulz F."/>
            <person name="Roux S."/>
            <person name="Paez-Espino D."/>
            <person name="Jungbluth S."/>
            <person name="Walsh D.A."/>
            <person name="Denef V.J."/>
            <person name="McMahon K.D."/>
            <person name="Konstantinidis K.T."/>
            <person name="Eloe-Fadrosh E.A."/>
            <person name="Kyrpides N.C."/>
            <person name="Woyke T."/>
        </authorList>
    </citation>
    <scope>NUCLEOTIDE SEQUENCE</scope>
    <source>
        <strain evidence="2">GVMAG-M-3300027708-51</strain>
    </source>
</reference>
<feature type="compositionally biased region" description="Basic residues" evidence="1">
    <location>
        <begin position="72"/>
        <end position="92"/>
    </location>
</feature>
<organism evidence="2">
    <name type="scientific">viral metagenome</name>
    <dbReference type="NCBI Taxonomy" id="1070528"/>
    <lineage>
        <taxon>unclassified sequences</taxon>
        <taxon>metagenomes</taxon>
        <taxon>organismal metagenomes</taxon>
    </lineage>
</organism>
<accession>A0A6C0JFQ7</accession>
<dbReference type="AlphaFoldDB" id="A0A6C0JFQ7"/>
<evidence type="ECO:0000313" key="2">
    <source>
        <dbReference type="EMBL" id="QHU04462.1"/>
    </source>
</evidence>
<dbReference type="EMBL" id="MN740401">
    <property type="protein sequence ID" value="QHU04462.1"/>
    <property type="molecule type" value="Genomic_DNA"/>
</dbReference>